<dbReference type="PANTHER" id="PTHR30511:SF3">
    <property type="entry name" value="LYSINE RACEMASE"/>
    <property type="match status" value="1"/>
</dbReference>
<dbReference type="NCBIfam" id="NF040742">
    <property type="entry name" value="racem_Orr"/>
    <property type="match status" value="1"/>
</dbReference>
<evidence type="ECO:0000313" key="5">
    <source>
        <dbReference type="EMBL" id="KIE47562.1"/>
    </source>
</evidence>
<dbReference type="Gene3D" id="3.20.20.10">
    <property type="entry name" value="Alanine racemase"/>
    <property type="match status" value="1"/>
</dbReference>
<dbReference type="GO" id="GO:0008784">
    <property type="term" value="F:alanine racemase activity"/>
    <property type="evidence" value="ECO:0007669"/>
    <property type="project" value="TreeGrafter"/>
</dbReference>
<dbReference type="GO" id="GO:0030170">
    <property type="term" value="F:pyridoxal phosphate binding"/>
    <property type="evidence" value="ECO:0007669"/>
    <property type="project" value="TreeGrafter"/>
</dbReference>
<dbReference type="PANTHER" id="PTHR30511">
    <property type="entry name" value="ALANINE RACEMASE"/>
    <property type="match status" value="1"/>
</dbReference>
<organism evidence="5 6">
    <name type="scientific">Clostridium argentinense CDC 2741</name>
    <dbReference type="NCBI Taxonomy" id="1418104"/>
    <lineage>
        <taxon>Bacteria</taxon>
        <taxon>Bacillati</taxon>
        <taxon>Bacillota</taxon>
        <taxon>Clostridia</taxon>
        <taxon>Eubacteriales</taxon>
        <taxon>Clostridiaceae</taxon>
        <taxon>Clostridium</taxon>
    </lineage>
</organism>
<keyword evidence="3" id="KW-0413">Isomerase</keyword>
<proteinExistence type="predicted"/>
<dbReference type="RefSeq" id="WP_039631377.1">
    <property type="nucleotide sequence ID" value="NZ_AYSO01000014.1"/>
</dbReference>
<name>A0A0C1R290_9CLOT</name>
<accession>A0A0C1R290</accession>
<dbReference type="EMBL" id="AYSO01000014">
    <property type="protein sequence ID" value="KIE47562.1"/>
    <property type="molecule type" value="Genomic_DNA"/>
</dbReference>
<dbReference type="Pfam" id="PF01168">
    <property type="entry name" value="Ala_racemase_N"/>
    <property type="match status" value="1"/>
</dbReference>
<evidence type="ECO:0000313" key="6">
    <source>
        <dbReference type="Proteomes" id="UP000031366"/>
    </source>
</evidence>
<keyword evidence="2" id="KW-0663">Pyridoxal phosphate</keyword>
<protein>
    <submittedName>
        <fullName evidence="5">Putative serine dehydratase domain protein</fullName>
    </submittedName>
</protein>
<comment type="cofactor">
    <cofactor evidence="1">
        <name>pyridoxal 5'-phosphate</name>
        <dbReference type="ChEBI" id="CHEBI:597326"/>
    </cofactor>
</comment>
<evidence type="ECO:0000256" key="3">
    <source>
        <dbReference type="ARBA" id="ARBA00023235"/>
    </source>
</evidence>
<dbReference type="Proteomes" id="UP000031366">
    <property type="component" value="Unassembled WGS sequence"/>
</dbReference>
<dbReference type="OrthoDB" id="504078at2"/>
<reference evidence="5 6" key="1">
    <citation type="journal article" date="2015" name="Infect. Genet. Evol.">
        <title>Genomic sequences of six botulinum neurotoxin-producing strains representing three clostridial species illustrate the mobility and diversity of botulinum neurotoxin genes.</title>
        <authorList>
            <person name="Smith T.J."/>
            <person name="Hill K.K."/>
            <person name="Xie G."/>
            <person name="Foley B.T."/>
            <person name="Williamson C.H."/>
            <person name="Foster J.T."/>
            <person name="Johnson S.L."/>
            <person name="Chertkov O."/>
            <person name="Teshima H."/>
            <person name="Gibbons H.S."/>
            <person name="Johnsky L.A."/>
            <person name="Karavis M.A."/>
            <person name="Smith L.A."/>
        </authorList>
    </citation>
    <scope>NUCLEOTIDE SEQUENCE [LARGE SCALE GENOMIC DNA]</scope>
    <source>
        <strain evidence="5 6">CDC 2741</strain>
    </source>
</reference>
<evidence type="ECO:0000256" key="2">
    <source>
        <dbReference type="ARBA" id="ARBA00022898"/>
    </source>
</evidence>
<dbReference type="STRING" id="29341.RSJ17_08705"/>
<dbReference type="SUPFAM" id="SSF51419">
    <property type="entry name" value="PLP-binding barrel"/>
    <property type="match status" value="1"/>
</dbReference>
<keyword evidence="6" id="KW-1185">Reference proteome</keyword>
<dbReference type="CDD" id="cd06815">
    <property type="entry name" value="PLPDE_III_AR_like_1"/>
    <property type="match status" value="1"/>
</dbReference>
<feature type="domain" description="Alanine racemase N-terminal" evidence="4">
    <location>
        <begin position="10"/>
        <end position="223"/>
    </location>
</feature>
<dbReference type="InterPro" id="IPR000821">
    <property type="entry name" value="Ala_racemase"/>
</dbReference>
<comment type="caution">
    <text evidence="5">The sequence shown here is derived from an EMBL/GenBank/DDBJ whole genome shotgun (WGS) entry which is preliminary data.</text>
</comment>
<evidence type="ECO:0000256" key="1">
    <source>
        <dbReference type="ARBA" id="ARBA00001933"/>
    </source>
</evidence>
<gene>
    <name evidence="5" type="ORF">U732_3002</name>
</gene>
<evidence type="ECO:0000259" key="4">
    <source>
        <dbReference type="Pfam" id="PF01168"/>
    </source>
</evidence>
<dbReference type="GO" id="GO:0005829">
    <property type="term" value="C:cytosol"/>
    <property type="evidence" value="ECO:0007669"/>
    <property type="project" value="TreeGrafter"/>
</dbReference>
<sequence length="356" mass="39380">MKKNYPCIEVNLPKIKHNVQTIMNICGKHNIEVVCITKGYCAKEPITRALVEAGLKNVGDARLLNLKNSEHLECTKYTVRIPMGSEALDVVKYSDISLNSELEVIKKLSEAAESVNKNHKIILMVDLGDLREGIFEEDLLDTVKEIIKLPNIELVGLGTNLTCYGGVLADENNLGNLIRMKEMLEETLNINLPIVSGGNSSSLYMIMDGTIPKGVTQLRIGEGILLGTESSFAKRIPNTYSDVFTLKAEIVEVKSKPSIPIGTIGLNAFGEVPEFEDLGIRKRAIVAVGRQDIKMDAMGPRDEKMKILGASSDHLILDITECEYDYKVGDIVEFDVKYGCLLQAMTSAYVSKYYIE</sequence>
<dbReference type="InterPro" id="IPR001608">
    <property type="entry name" value="Ala_racemase_N"/>
</dbReference>
<dbReference type="AlphaFoldDB" id="A0A0C1R290"/>
<dbReference type="InterPro" id="IPR029066">
    <property type="entry name" value="PLP-binding_barrel"/>
</dbReference>